<evidence type="ECO:0000256" key="4">
    <source>
        <dbReference type="ARBA" id="ARBA00016507"/>
    </source>
</evidence>
<dbReference type="EMBL" id="FSRO01000001">
    <property type="protein sequence ID" value="SIO27402.1"/>
    <property type="molecule type" value="Genomic_DNA"/>
</dbReference>
<dbReference type="AlphaFoldDB" id="A0A1N6I5U4"/>
<evidence type="ECO:0000313" key="13">
    <source>
        <dbReference type="Proteomes" id="UP000185062"/>
    </source>
</evidence>
<dbReference type="GO" id="GO:0009288">
    <property type="term" value="C:bacterial-type flagellum"/>
    <property type="evidence" value="ECO:0007669"/>
    <property type="project" value="InterPro"/>
</dbReference>
<feature type="domain" description="Flagellar assembly protein FliH/Type III secretion system HrpE" evidence="11">
    <location>
        <begin position="95"/>
        <end position="221"/>
    </location>
</feature>
<keyword evidence="8" id="KW-0653">Protein transport</keyword>
<evidence type="ECO:0000256" key="10">
    <source>
        <dbReference type="SAM" id="MobiDB-lite"/>
    </source>
</evidence>
<dbReference type="eggNOG" id="COG1317">
    <property type="taxonomic scope" value="Bacteria"/>
</dbReference>
<evidence type="ECO:0000313" key="12">
    <source>
        <dbReference type="EMBL" id="SIO27402.1"/>
    </source>
</evidence>
<dbReference type="PANTHER" id="PTHR34982:SF1">
    <property type="entry name" value="FLAGELLAR ASSEMBLY PROTEIN FLIH"/>
    <property type="match status" value="1"/>
</dbReference>
<keyword evidence="13" id="KW-1185">Reference proteome</keyword>
<evidence type="ECO:0000256" key="6">
    <source>
        <dbReference type="ARBA" id="ARBA00022490"/>
    </source>
</evidence>
<feature type="compositionally biased region" description="Basic and acidic residues" evidence="10">
    <location>
        <begin position="35"/>
        <end position="46"/>
    </location>
</feature>
<dbReference type="PANTHER" id="PTHR34982">
    <property type="entry name" value="YOP PROTEINS TRANSLOCATION PROTEIN L"/>
    <property type="match status" value="1"/>
</dbReference>
<evidence type="ECO:0000256" key="9">
    <source>
        <dbReference type="ARBA" id="ARBA00023225"/>
    </source>
</evidence>
<evidence type="ECO:0000256" key="2">
    <source>
        <dbReference type="ARBA" id="ARBA00004496"/>
    </source>
</evidence>
<dbReference type="RefSeq" id="WP_028461798.1">
    <property type="nucleotide sequence ID" value="NZ_FSRO01000001.1"/>
</dbReference>
<evidence type="ECO:0000256" key="5">
    <source>
        <dbReference type="ARBA" id="ARBA00022448"/>
    </source>
</evidence>
<evidence type="ECO:0000256" key="7">
    <source>
        <dbReference type="ARBA" id="ARBA00022795"/>
    </source>
</evidence>
<name>A0A1N6I5U4_9PROT</name>
<evidence type="ECO:0000256" key="8">
    <source>
        <dbReference type="ARBA" id="ARBA00022927"/>
    </source>
</evidence>
<dbReference type="InterPro" id="IPR018035">
    <property type="entry name" value="Flagellar_FliH/T3SS_HrpE"/>
</dbReference>
<feature type="region of interest" description="Disordered" evidence="10">
    <location>
        <begin position="19"/>
        <end position="47"/>
    </location>
</feature>
<comment type="similarity">
    <text evidence="3">Belongs to the FliH family.</text>
</comment>
<reference evidence="12 13" key="1">
    <citation type="submission" date="2016-12" db="EMBL/GenBank/DDBJ databases">
        <authorList>
            <person name="Song W.-J."/>
            <person name="Kurnit D.M."/>
        </authorList>
    </citation>
    <scope>NUCLEOTIDE SEQUENCE [LARGE SCALE GENOMIC DNA]</scope>
    <source>
        <strain evidence="12 13">ATCC 49181</strain>
    </source>
</reference>
<proteinExistence type="inferred from homology"/>
<sequence>MITTHLIPKEELAAYQPWELDSFDAPNKNKPQKTKTVDNPEPDNNKKAAAMLPTEEQIARIYQQAKHEGQTAGYQEGLATGYQEGKQNAEIEIKSEMERIHTLLSSLSQDLQRIDQQVAQDLLTLALDLAKKMITQSLQIHPELILPIVQEAIRHLPNSMQHPCLILHPTDAALVRRHMDDQLSHANWEIHEDKRISQGGCLLKANGSEVDASLATRWQRILAAIGQKDNWIDSKE</sequence>
<keyword evidence="12" id="KW-0966">Cell projection</keyword>
<dbReference type="PRINTS" id="PR01003">
    <property type="entry name" value="FLGFLIH"/>
</dbReference>
<dbReference type="Proteomes" id="UP000185062">
    <property type="component" value="Unassembled WGS sequence"/>
</dbReference>
<dbReference type="GO" id="GO:0005829">
    <property type="term" value="C:cytosol"/>
    <property type="evidence" value="ECO:0007669"/>
    <property type="project" value="TreeGrafter"/>
</dbReference>
<dbReference type="GO" id="GO:0071973">
    <property type="term" value="P:bacterial-type flagellum-dependent cell motility"/>
    <property type="evidence" value="ECO:0007669"/>
    <property type="project" value="InterPro"/>
</dbReference>
<organism evidence="12 13">
    <name type="scientific">Nitrosomonas cryotolerans ATCC 49181</name>
    <dbReference type="NCBI Taxonomy" id="1131553"/>
    <lineage>
        <taxon>Bacteria</taxon>
        <taxon>Pseudomonadati</taxon>
        <taxon>Pseudomonadota</taxon>
        <taxon>Betaproteobacteria</taxon>
        <taxon>Nitrosomonadales</taxon>
        <taxon>Nitrosomonadaceae</taxon>
        <taxon>Nitrosomonas</taxon>
    </lineage>
</organism>
<dbReference type="GO" id="GO:0044781">
    <property type="term" value="P:bacterial-type flagellum organization"/>
    <property type="evidence" value="ECO:0007669"/>
    <property type="project" value="UniProtKB-KW"/>
</dbReference>
<protein>
    <recommendedName>
        <fullName evidence="4">Flagellar assembly protein FliH</fullName>
    </recommendedName>
</protein>
<dbReference type="Pfam" id="PF02108">
    <property type="entry name" value="FliH"/>
    <property type="match status" value="1"/>
</dbReference>
<gene>
    <name evidence="12" type="ORF">SAMN02743940_1562</name>
</gene>
<dbReference type="InterPro" id="IPR000563">
    <property type="entry name" value="Flag_FliH"/>
</dbReference>
<accession>A0A1N6I5U4</accession>
<comment type="function">
    <text evidence="1">Needed for flagellar regrowth and assembly.</text>
</comment>
<keyword evidence="5" id="KW-0813">Transport</keyword>
<dbReference type="GO" id="GO:0015031">
    <property type="term" value="P:protein transport"/>
    <property type="evidence" value="ECO:0007669"/>
    <property type="project" value="UniProtKB-KW"/>
</dbReference>
<evidence type="ECO:0000259" key="11">
    <source>
        <dbReference type="Pfam" id="PF02108"/>
    </source>
</evidence>
<keyword evidence="12" id="KW-0282">Flagellum</keyword>
<keyword evidence="12" id="KW-0969">Cilium</keyword>
<dbReference type="InterPro" id="IPR051472">
    <property type="entry name" value="T3SS_Stator/FliH"/>
</dbReference>
<dbReference type="GO" id="GO:0003774">
    <property type="term" value="F:cytoskeletal motor activity"/>
    <property type="evidence" value="ECO:0007669"/>
    <property type="project" value="InterPro"/>
</dbReference>
<keyword evidence="7" id="KW-1005">Bacterial flagellum biogenesis</keyword>
<comment type="subcellular location">
    <subcellularLocation>
        <location evidence="2">Cytoplasm</location>
    </subcellularLocation>
</comment>
<dbReference type="STRING" id="44575.SAMN05216419_103224"/>
<evidence type="ECO:0000256" key="1">
    <source>
        <dbReference type="ARBA" id="ARBA00003041"/>
    </source>
</evidence>
<keyword evidence="6" id="KW-0963">Cytoplasm</keyword>
<keyword evidence="9" id="KW-1006">Bacterial flagellum protein export</keyword>
<evidence type="ECO:0000256" key="3">
    <source>
        <dbReference type="ARBA" id="ARBA00006602"/>
    </source>
</evidence>